<proteinExistence type="predicted"/>
<accession>A0A5C3LXQ9</accession>
<protein>
    <recommendedName>
        <fullName evidence="4">Transmembrane protein</fullName>
    </recommendedName>
</protein>
<reference evidence="2 3" key="1">
    <citation type="journal article" date="2019" name="Nat. Ecol. Evol.">
        <title>Megaphylogeny resolves global patterns of mushroom evolution.</title>
        <authorList>
            <person name="Varga T."/>
            <person name="Krizsan K."/>
            <person name="Foldi C."/>
            <person name="Dima B."/>
            <person name="Sanchez-Garcia M."/>
            <person name="Sanchez-Ramirez S."/>
            <person name="Szollosi G.J."/>
            <person name="Szarkandi J.G."/>
            <person name="Papp V."/>
            <person name="Albert L."/>
            <person name="Andreopoulos W."/>
            <person name="Angelini C."/>
            <person name="Antonin V."/>
            <person name="Barry K.W."/>
            <person name="Bougher N.L."/>
            <person name="Buchanan P."/>
            <person name="Buyck B."/>
            <person name="Bense V."/>
            <person name="Catcheside P."/>
            <person name="Chovatia M."/>
            <person name="Cooper J."/>
            <person name="Damon W."/>
            <person name="Desjardin D."/>
            <person name="Finy P."/>
            <person name="Geml J."/>
            <person name="Haridas S."/>
            <person name="Hughes K."/>
            <person name="Justo A."/>
            <person name="Karasinski D."/>
            <person name="Kautmanova I."/>
            <person name="Kiss B."/>
            <person name="Kocsube S."/>
            <person name="Kotiranta H."/>
            <person name="LaButti K.M."/>
            <person name="Lechner B.E."/>
            <person name="Liimatainen K."/>
            <person name="Lipzen A."/>
            <person name="Lukacs Z."/>
            <person name="Mihaltcheva S."/>
            <person name="Morgado L.N."/>
            <person name="Niskanen T."/>
            <person name="Noordeloos M.E."/>
            <person name="Ohm R.A."/>
            <person name="Ortiz-Santana B."/>
            <person name="Ovrebo C."/>
            <person name="Racz N."/>
            <person name="Riley R."/>
            <person name="Savchenko A."/>
            <person name="Shiryaev A."/>
            <person name="Soop K."/>
            <person name="Spirin V."/>
            <person name="Szebenyi C."/>
            <person name="Tomsovsky M."/>
            <person name="Tulloss R.E."/>
            <person name="Uehling J."/>
            <person name="Grigoriev I.V."/>
            <person name="Vagvolgyi C."/>
            <person name="Papp T."/>
            <person name="Martin F.M."/>
            <person name="Miettinen O."/>
            <person name="Hibbett D.S."/>
            <person name="Nagy L.G."/>
        </authorList>
    </citation>
    <scope>NUCLEOTIDE SEQUENCE [LARGE SCALE GENOMIC DNA]</scope>
    <source>
        <strain evidence="2 3">CBS 166.37</strain>
    </source>
</reference>
<feature type="transmembrane region" description="Helical" evidence="1">
    <location>
        <begin position="34"/>
        <end position="55"/>
    </location>
</feature>
<organism evidence="2 3">
    <name type="scientific">Crucibulum laeve</name>
    <dbReference type="NCBI Taxonomy" id="68775"/>
    <lineage>
        <taxon>Eukaryota</taxon>
        <taxon>Fungi</taxon>
        <taxon>Dikarya</taxon>
        <taxon>Basidiomycota</taxon>
        <taxon>Agaricomycotina</taxon>
        <taxon>Agaricomycetes</taxon>
        <taxon>Agaricomycetidae</taxon>
        <taxon>Agaricales</taxon>
        <taxon>Agaricineae</taxon>
        <taxon>Nidulariaceae</taxon>
        <taxon>Crucibulum</taxon>
    </lineage>
</organism>
<evidence type="ECO:0000313" key="2">
    <source>
        <dbReference type="EMBL" id="TFK37924.1"/>
    </source>
</evidence>
<keyword evidence="1" id="KW-0812">Transmembrane</keyword>
<feature type="transmembrane region" description="Helical" evidence="1">
    <location>
        <begin position="508"/>
        <end position="529"/>
    </location>
</feature>
<dbReference type="OrthoDB" id="5348845at2759"/>
<gene>
    <name evidence="2" type="ORF">BDQ12DRAFT_735865</name>
</gene>
<evidence type="ECO:0000256" key="1">
    <source>
        <dbReference type="SAM" id="Phobius"/>
    </source>
</evidence>
<name>A0A5C3LXQ9_9AGAR</name>
<dbReference type="Proteomes" id="UP000308652">
    <property type="component" value="Unassembled WGS sequence"/>
</dbReference>
<dbReference type="AlphaFoldDB" id="A0A5C3LXQ9"/>
<keyword evidence="1" id="KW-1133">Transmembrane helix</keyword>
<feature type="transmembrane region" description="Helical" evidence="1">
    <location>
        <begin position="76"/>
        <end position="98"/>
    </location>
</feature>
<evidence type="ECO:0000313" key="3">
    <source>
        <dbReference type="Proteomes" id="UP000308652"/>
    </source>
</evidence>
<keyword evidence="1" id="KW-0472">Membrane</keyword>
<evidence type="ECO:0008006" key="4">
    <source>
        <dbReference type="Google" id="ProtNLM"/>
    </source>
</evidence>
<keyword evidence="3" id="KW-1185">Reference proteome</keyword>
<sequence>MHSDKHFLISTISVQENAVKNILFQASTMLLRLAVFKIFSFLAFKMNAYTSFLMFTEDTIQKLFFLTARPPLRHSLLVLAFAVAFASSGLYDTLLWALDSPGYITKSTTVDVSASLLSSQLLADPLYNVFISNPEKNLDLVDIDQAISGGLFKSGFNFSLPGVVAASSKGIAPATQPFNLTGPRIWLDNEGLSVSVNGSGMSFCPPVTVDANSQAWRCAINNTNAYDMLVAAIGQPRIFWNADRSDILLPNRKDNPWASLGTGGDTAAMKQVFTVTKGNRRHTFLETVLKVSMLAFHPAMLDAAEVTDLIRRTWAPDPTKPIDATTQLLVDHVLEAQANGTSFTNGAIMKQDNYSIYTATIGLFNPLQPGSDLPEYAILQTTGISLTLLRSETLVNHVVPAEPCPYYYTNFATGGKVRSTNCYKSTGNQTGARFLGQIDASSMVILSDILGDGSTSMSATAVNQTGLDWYLNHTAHIDGLLVSRAFILGGDPTGVEIELKTNEAALSYLQVILIVIPLFFTVASLVLMMRDKAGLYRSSFMCAVSAATKMHGISSKNVGYMRPPPLITPVLEGGHIKLLTPGGGMLGNVGVHMVMPYDEPVTEPFLDKT</sequence>
<dbReference type="EMBL" id="ML213605">
    <property type="protein sequence ID" value="TFK37924.1"/>
    <property type="molecule type" value="Genomic_DNA"/>
</dbReference>